<gene>
    <name evidence="4" type="ORF">ATC1_12234</name>
</gene>
<protein>
    <submittedName>
        <fullName evidence="4">L-fucose isomerase</fullName>
    </submittedName>
</protein>
<dbReference type="RefSeq" id="WP_062278364.1">
    <property type="nucleotide sequence ID" value="NZ_DF968180.1"/>
</dbReference>
<keyword evidence="1 4" id="KW-0413">Isomerase</keyword>
<organism evidence="4">
    <name type="scientific">Flexilinea flocculi</name>
    <dbReference type="NCBI Taxonomy" id="1678840"/>
    <lineage>
        <taxon>Bacteria</taxon>
        <taxon>Bacillati</taxon>
        <taxon>Chloroflexota</taxon>
        <taxon>Anaerolineae</taxon>
        <taxon>Anaerolineales</taxon>
        <taxon>Anaerolineaceae</taxon>
        <taxon>Flexilinea</taxon>
    </lineage>
</organism>
<reference evidence="4" key="1">
    <citation type="journal article" date="2015" name="Genome Announc.">
        <title>Draft Genome Sequence of Anaerolineae Strain TC1, a Novel Isolate from a Methanogenic Wastewater Treatment System.</title>
        <authorList>
            <person name="Matsuura N."/>
            <person name="Tourlousse D.M."/>
            <person name="Sun L."/>
            <person name="Toyonaga M."/>
            <person name="Kuroda K."/>
            <person name="Ohashi A."/>
            <person name="Cruz R."/>
            <person name="Yamaguchi T."/>
            <person name="Sekiguchi Y."/>
        </authorList>
    </citation>
    <scope>NUCLEOTIDE SEQUENCE [LARGE SCALE GENOMIC DNA]</scope>
    <source>
        <strain evidence="4">TC1</strain>
    </source>
</reference>
<evidence type="ECO:0000259" key="3">
    <source>
        <dbReference type="Pfam" id="PF02952"/>
    </source>
</evidence>
<dbReference type="PANTHER" id="PTHR36120:SF1">
    <property type="entry name" value="L-FUCOSE ISOMERASE C-TERMINAL DOMAIN-CONTAINING PROTEIN"/>
    <property type="match status" value="1"/>
</dbReference>
<dbReference type="InterPro" id="IPR015888">
    <property type="entry name" value="Fuc_isomerase_C"/>
</dbReference>
<dbReference type="PANTHER" id="PTHR36120">
    <property type="entry name" value="FUCOSE ISOMERASE"/>
    <property type="match status" value="1"/>
</dbReference>
<sequence length="468" mass="51671">MKKITLAVLFGSREFFPASLVFDARKQMFAVLEELGIDYITLDENTGVHGAVTTYAHAKECAELFKRHADEIDGILISLPNFGDERGIADTIKLSGLRKPILVQAFPDDLEKLDVANRRDSFCGKISVCNNLRQYGYNFSVTTDHCVFPAEESFKADLRKFAGVCRIVNKMHNARLGAVGARPTAFNTVRYSEKMLENVGISVITADLSELIGPASRLSDDDRIVKSALEKIDSYMPHDGIPQDALLRMAKFKGILDQWIADNEIDATAIQCWNSIQQNYGVNVCTLMSMMSENLMPSACETDITGLVSMYALQLAGAAPAILVDWNNNYGSDKNHCVLFHCGNFAKSFVPGCCMSNAKILATTMGTENTMGTVEGRIPSGKLTYARVTTDEVNGVIRAYTGEGKFVDDELKTFGARAVVEIPDLQDLMRFICLNGFEHHVAVAKENLAEIITEAFEGYLGWETYLHS</sequence>
<dbReference type="EMBL" id="DF968180">
    <property type="protein sequence ID" value="GAP39699.1"/>
    <property type="molecule type" value="Genomic_DNA"/>
</dbReference>
<dbReference type="STRING" id="1678840.ATC1_12234"/>
<dbReference type="AlphaFoldDB" id="A0A0K8PB19"/>
<dbReference type="SUPFAM" id="SSF53743">
    <property type="entry name" value="FucI/AraA N-terminal and middle domains"/>
    <property type="match status" value="1"/>
</dbReference>
<evidence type="ECO:0000313" key="5">
    <source>
        <dbReference type="Proteomes" id="UP000053370"/>
    </source>
</evidence>
<evidence type="ECO:0000313" key="4">
    <source>
        <dbReference type="EMBL" id="GAP39699.1"/>
    </source>
</evidence>
<name>A0A0K8PB19_9CHLR</name>
<dbReference type="GO" id="GO:0006004">
    <property type="term" value="P:fucose metabolic process"/>
    <property type="evidence" value="ECO:0007669"/>
    <property type="project" value="InterPro"/>
</dbReference>
<dbReference type="PATRIC" id="fig|1678840.3.peg.784"/>
<keyword evidence="2" id="KW-0119">Carbohydrate metabolism</keyword>
<dbReference type="GO" id="GO:0008736">
    <property type="term" value="F:L-fucose isomerase activity"/>
    <property type="evidence" value="ECO:0007669"/>
    <property type="project" value="InterPro"/>
</dbReference>
<feature type="domain" description="L-fucose isomerase C-terminal" evidence="3">
    <location>
        <begin position="339"/>
        <end position="466"/>
    </location>
</feature>
<dbReference type="InterPro" id="IPR009015">
    <property type="entry name" value="Fucose_isomerase_N/cen_sf"/>
</dbReference>
<dbReference type="Pfam" id="PF02952">
    <property type="entry name" value="Fucose_iso_C"/>
    <property type="match status" value="1"/>
</dbReference>
<dbReference type="GO" id="GO:0005737">
    <property type="term" value="C:cytoplasm"/>
    <property type="evidence" value="ECO:0007669"/>
    <property type="project" value="InterPro"/>
</dbReference>
<evidence type="ECO:0000256" key="2">
    <source>
        <dbReference type="ARBA" id="ARBA00023277"/>
    </source>
</evidence>
<accession>A0A0K8PB19</accession>
<dbReference type="Proteomes" id="UP000053370">
    <property type="component" value="Unassembled WGS sequence"/>
</dbReference>
<evidence type="ECO:0000256" key="1">
    <source>
        <dbReference type="ARBA" id="ARBA00023235"/>
    </source>
</evidence>
<dbReference type="OrthoDB" id="5838738at2"/>
<proteinExistence type="predicted"/>
<keyword evidence="5" id="KW-1185">Reference proteome</keyword>
<dbReference type="CDD" id="cd00578">
    <property type="entry name" value="L-fuc_L-ara-isomerases"/>
    <property type="match status" value="1"/>
</dbReference>